<evidence type="ECO:0000313" key="3">
    <source>
        <dbReference type="Proteomes" id="UP000007123"/>
    </source>
</evidence>
<keyword evidence="1" id="KW-0732">Signal</keyword>
<dbReference type="RefSeq" id="WP_006724002.1">
    <property type="nucleotide sequence ID" value="NZ_ALJF01000001.1"/>
</dbReference>
<evidence type="ECO:0000256" key="1">
    <source>
        <dbReference type="SAM" id="SignalP"/>
    </source>
</evidence>
<evidence type="ECO:0000313" key="2">
    <source>
        <dbReference type="EMBL" id="EKF61548.1"/>
    </source>
</evidence>
<organism evidence="2 3">
    <name type="scientific">Agrobacterium albertimagni AOL15</name>
    <dbReference type="NCBI Taxonomy" id="1156935"/>
    <lineage>
        <taxon>Bacteria</taxon>
        <taxon>Pseudomonadati</taxon>
        <taxon>Pseudomonadota</taxon>
        <taxon>Alphaproteobacteria</taxon>
        <taxon>Hyphomicrobiales</taxon>
        <taxon>Rhizobiaceae</taxon>
        <taxon>Rhizobium/Agrobacterium group</taxon>
        <taxon>Agrobacterium</taxon>
    </lineage>
</organism>
<comment type="caution">
    <text evidence="2">The sequence shown here is derived from an EMBL/GenBank/DDBJ whole genome shotgun (WGS) entry which is preliminary data.</text>
</comment>
<dbReference type="Proteomes" id="UP000007123">
    <property type="component" value="Unassembled WGS sequence"/>
</dbReference>
<dbReference type="PATRIC" id="fig|1156935.5.peg.10"/>
<name>K2PKQ3_9HYPH</name>
<dbReference type="AlphaFoldDB" id="K2PKQ3"/>
<accession>K2PKQ3</accession>
<feature type="signal peptide" evidence="1">
    <location>
        <begin position="1"/>
        <end position="20"/>
    </location>
</feature>
<dbReference type="eggNOG" id="ENOG50341AB">
    <property type="taxonomic scope" value="Bacteria"/>
</dbReference>
<protein>
    <submittedName>
        <fullName evidence="2">Uncharacterized protein</fullName>
    </submittedName>
</protein>
<sequence>MRSIYFASALLLATSPTALAAGTDKLGDALSKFPQSVLTSSEPMQAYFVDMTLLQVLGKEAGSEQGFAQDRLDFAMIEALKPLMMGGVETWKQNSGIDLGQVHYFAGMGVPPQTVSVWGLDSEATATSVLSGLSAGEFEPVGADGVIGNGEPMKVNIQARDIGNPWRDEMGRATFLSQTGNAIVQAATPDAVAGFLKNDETVRDHPVVSTLLGSLDAVSDTGGVVQAILISPTFGLQNGDPRSLTLSGTVNMDELRSQLASVMEQVGKGIPPYFGGIIADLQTDQPELVIALAYPGCDIAEAAAETVDQRWTDTMADSGPATLQTSTFEGADGLCAAVVSVAANSDHATITNPHAKAVFAKIMRRQFDVLQIGAAQE</sequence>
<proteinExistence type="predicted"/>
<keyword evidence="3" id="KW-1185">Reference proteome</keyword>
<dbReference type="STRING" id="1156935.QWE_00050"/>
<dbReference type="OrthoDB" id="7945156at2"/>
<reference evidence="2 3" key="1">
    <citation type="journal article" date="2012" name="J. Bacteriol.">
        <title>Draft Genome Sequence of Agrobacterium albertimagni Strain AOL15.</title>
        <authorList>
            <person name="Trimble W.L."/>
            <person name="Phung le T."/>
            <person name="Meyer F."/>
            <person name="Gilbert J.A."/>
            <person name="Silver S."/>
        </authorList>
    </citation>
    <scope>NUCLEOTIDE SEQUENCE [LARGE SCALE GENOMIC DNA]</scope>
    <source>
        <strain evidence="2 3">AOL15</strain>
    </source>
</reference>
<gene>
    <name evidence="2" type="ORF">QWE_00050</name>
</gene>
<feature type="chain" id="PRO_5003862951" evidence="1">
    <location>
        <begin position="21"/>
        <end position="377"/>
    </location>
</feature>
<dbReference type="EMBL" id="ALJF01000001">
    <property type="protein sequence ID" value="EKF61548.1"/>
    <property type="molecule type" value="Genomic_DNA"/>
</dbReference>